<dbReference type="Proteomes" id="UP000239648">
    <property type="component" value="Unassembled WGS sequence"/>
</dbReference>
<evidence type="ECO:0000313" key="6">
    <source>
        <dbReference type="Proteomes" id="UP000239648"/>
    </source>
</evidence>
<feature type="signal peptide" evidence="2">
    <location>
        <begin position="1"/>
        <end position="22"/>
    </location>
</feature>
<dbReference type="OrthoDB" id="6370882at2"/>
<gene>
    <name evidence="4" type="ORF">B0H24_104213</name>
    <name evidence="3" type="ORF">BY455_14115</name>
</gene>
<organism evidence="4 5">
    <name type="scientific">Marinobacter persicus</name>
    <dbReference type="NCBI Taxonomy" id="930118"/>
    <lineage>
        <taxon>Bacteria</taxon>
        <taxon>Pseudomonadati</taxon>
        <taxon>Pseudomonadota</taxon>
        <taxon>Gammaproteobacteria</taxon>
        <taxon>Pseudomonadales</taxon>
        <taxon>Marinobacteraceae</taxon>
        <taxon>Marinobacter</taxon>
    </lineage>
</organism>
<keyword evidence="2" id="KW-0732">Signal</keyword>
<reference evidence="3 6" key="1">
    <citation type="submission" date="2018-02" db="EMBL/GenBank/DDBJ databases">
        <title>Deep subsurface shale carbon reservoir microbial communities from Ohio and West Virginia, USA.</title>
        <authorList>
            <person name="Wrighton K."/>
        </authorList>
    </citation>
    <scope>NUCLEOTIDE SEQUENCE [LARGE SCALE GENOMIC DNA]</scope>
    <source>
        <strain evidence="3 6">UTICA-S1B6</strain>
    </source>
</reference>
<evidence type="ECO:0008006" key="7">
    <source>
        <dbReference type="Google" id="ProtNLM"/>
    </source>
</evidence>
<proteinExistence type="predicted"/>
<keyword evidence="6" id="KW-1185">Reference proteome</keyword>
<dbReference type="AlphaFoldDB" id="A0A2S6G293"/>
<dbReference type="RefSeq" id="WP_008172254.1">
    <property type="nucleotide sequence ID" value="NZ_PTIT01000041.1"/>
</dbReference>
<evidence type="ECO:0000313" key="5">
    <source>
        <dbReference type="Proteomes" id="UP000239446"/>
    </source>
</evidence>
<accession>A0A2S6G293</accession>
<evidence type="ECO:0000256" key="1">
    <source>
        <dbReference type="SAM" id="MobiDB-lite"/>
    </source>
</evidence>
<feature type="compositionally biased region" description="Basic and acidic residues" evidence="1">
    <location>
        <begin position="24"/>
        <end position="38"/>
    </location>
</feature>
<evidence type="ECO:0000313" key="4">
    <source>
        <dbReference type="EMBL" id="PPK51723.1"/>
    </source>
</evidence>
<reference evidence="4 5" key="2">
    <citation type="submission" date="2018-02" db="EMBL/GenBank/DDBJ databases">
        <title>Subsurface microbial communities from deep shales in Ohio and West Virginia, USA.</title>
        <authorList>
            <person name="Wrighton K."/>
        </authorList>
    </citation>
    <scope>NUCLEOTIDE SEQUENCE [LARGE SCALE GENOMIC DNA]</scope>
    <source>
        <strain evidence="4 5">UTICA-S1B9</strain>
    </source>
</reference>
<dbReference type="EMBL" id="PTIU01000042">
    <property type="protein sequence ID" value="PPK51723.1"/>
    <property type="molecule type" value="Genomic_DNA"/>
</dbReference>
<comment type="caution">
    <text evidence="4">The sequence shown here is derived from an EMBL/GenBank/DDBJ whole genome shotgun (WGS) entry which is preliminary data.</text>
</comment>
<name>A0A2S6G293_9GAMM</name>
<protein>
    <recommendedName>
        <fullName evidence="7">DUF5666 domain-containing protein</fullName>
    </recommendedName>
</protein>
<dbReference type="Proteomes" id="UP000239446">
    <property type="component" value="Unassembled WGS sequence"/>
</dbReference>
<feature type="region of interest" description="Disordered" evidence="1">
    <location>
        <begin position="23"/>
        <end position="45"/>
    </location>
</feature>
<dbReference type="EMBL" id="PTIT01000041">
    <property type="protein sequence ID" value="PPK49946.1"/>
    <property type="molecule type" value="Genomic_DNA"/>
</dbReference>
<feature type="chain" id="PRO_5015685746" description="DUF5666 domain-containing protein" evidence="2">
    <location>
        <begin position="23"/>
        <end position="83"/>
    </location>
</feature>
<sequence length="83" mass="8844">MRKAALITLASLMAATALPAHATLADRKSDQPSTEEAHPAPYSGQVVIRGEIQDRNANHENAEPAPYSGQVVIRGEVRSESHG</sequence>
<evidence type="ECO:0000313" key="3">
    <source>
        <dbReference type="EMBL" id="PPK49946.1"/>
    </source>
</evidence>
<evidence type="ECO:0000256" key="2">
    <source>
        <dbReference type="SAM" id="SignalP"/>
    </source>
</evidence>